<comment type="catalytic activity">
    <reaction evidence="1 4">
        <text>alpha-D-glucosamine 6-phosphate + H2O = beta-D-fructose 6-phosphate + NH4(+)</text>
        <dbReference type="Rhea" id="RHEA:12172"/>
        <dbReference type="ChEBI" id="CHEBI:15377"/>
        <dbReference type="ChEBI" id="CHEBI:28938"/>
        <dbReference type="ChEBI" id="CHEBI:57634"/>
        <dbReference type="ChEBI" id="CHEBI:75989"/>
        <dbReference type="EC" id="3.5.99.6"/>
    </reaction>
</comment>
<evidence type="ECO:0000313" key="7">
    <source>
        <dbReference type="Proteomes" id="UP000234748"/>
    </source>
</evidence>
<feature type="domain" description="Glucosamine/galactosamine-6-phosphate isomerase" evidence="5">
    <location>
        <begin position="9"/>
        <end position="229"/>
    </location>
</feature>
<dbReference type="NCBIfam" id="TIGR00502">
    <property type="entry name" value="nagB"/>
    <property type="match status" value="1"/>
</dbReference>
<comment type="caution">
    <text evidence="4">Lacks conserved residue(s) required for the propagation of feature annotation.</text>
</comment>
<evidence type="ECO:0000256" key="4">
    <source>
        <dbReference type="HAMAP-Rule" id="MF_01241"/>
    </source>
</evidence>
<dbReference type="PROSITE" id="PS01161">
    <property type="entry name" value="GLC_GALNAC_ISOMERASE"/>
    <property type="match status" value="1"/>
</dbReference>
<dbReference type="Pfam" id="PF01182">
    <property type="entry name" value="Glucosamine_iso"/>
    <property type="match status" value="1"/>
</dbReference>
<feature type="active site" description="For ring-opening step" evidence="4">
    <location>
        <position position="143"/>
    </location>
</feature>
<feature type="active site" description="Proton acceptor; for ring-opening step" evidence="4">
    <location>
        <position position="138"/>
    </location>
</feature>
<name>A0A2N5M423_9BACI</name>
<dbReference type="GO" id="GO:0005975">
    <property type="term" value="P:carbohydrate metabolic process"/>
    <property type="evidence" value="ECO:0007669"/>
    <property type="project" value="InterPro"/>
</dbReference>
<dbReference type="GO" id="GO:0006046">
    <property type="term" value="P:N-acetylglucosamine catabolic process"/>
    <property type="evidence" value="ECO:0007669"/>
    <property type="project" value="UniProtKB-UniRule"/>
</dbReference>
<dbReference type="RefSeq" id="WP_101643777.1">
    <property type="nucleotide sequence ID" value="NZ_PGUY01000047.1"/>
</dbReference>
<evidence type="ECO:0000313" key="6">
    <source>
        <dbReference type="EMBL" id="PLT29075.1"/>
    </source>
</evidence>
<evidence type="ECO:0000256" key="1">
    <source>
        <dbReference type="ARBA" id="ARBA00000644"/>
    </source>
</evidence>
<accession>A0A2N5M423</accession>
<gene>
    <name evidence="4 6" type="primary">nagB</name>
    <name evidence="6" type="ORF">CUU66_15300</name>
</gene>
<dbReference type="GO" id="GO:0042802">
    <property type="term" value="F:identical protein binding"/>
    <property type="evidence" value="ECO:0007669"/>
    <property type="project" value="TreeGrafter"/>
</dbReference>
<comment type="similarity">
    <text evidence="4">Belongs to the glucosamine/galactosamine-6-phosphate isomerase family. NagB subfamily.</text>
</comment>
<feature type="active site" description="Proton acceptor; for enolization step" evidence="4">
    <location>
        <position position="67"/>
    </location>
</feature>
<dbReference type="InterPro" id="IPR018321">
    <property type="entry name" value="Glucosamine6P_isomerase_CS"/>
</dbReference>
<keyword evidence="2 4" id="KW-0378">Hydrolase</keyword>
<comment type="pathway">
    <text evidence="4">Amino-sugar metabolism; N-acetylneuraminate degradation; D-fructose 6-phosphate from N-acetylneuraminate: step 5/5.</text>
</comment>
<evidence type="ECO:0000256" key="2">
    <source>
        <dbReference type="ARBA" id="ARBA00022801"/>
    </source>
</evidence>
<dbReference type="Proteomes" id="UP000234748">
    <property type="component" value="Unassembled WGS sequence"/>
</dbReference>
<protein>
    <recommendedName>
        <fullName evidence="4">Glucosamine-6-phosphate deaminase</fullName>
        <ecNumber evidence="4">3.5.99.6</ecNumber>
    </recommendedName>
    <alternativeName>
        <fullName evidence="4">GlcN6P deaminase</fullName>
        <shortName evidence="4">GNPDA</shortName>
    </alternativeName>
    <alternativeName>
        <fullName evidence="4">Glucosamine-6-phosphate isomerase</fullName>
    </alternativeName>
</protein>
<dbReference type="InterPro" id="IPR004547">
    <property type="entry name" value="Glucosamine6P_isomerase"/>
</dbReference>
<dbReference type="FunFam" id="3.40.50.1360:FF:000003">
    <property type="entry name" value="Glucosamine-6-phosphate deaminase"/>
    <property type="match status" value="1"/>
</dbReference>
<comment type="caution">
    <text evidence="6">The sequence shown here is derived from an EMBL/GenBank/DDBJ whole genome shotgun (WGS) entry which is preliminary data.</text>
</comment>
<proteinExistence type="inferred from homology"/>
<dbReference type="AlphaFoldDB" id="A0A2N5M423"/>
<sequence>MHVIKAESFEEMSRIAANKVMNLVKEKPSAVLGLATGSTPVGLYRELIQDHRQNGTSYQDVRTVNLDEYVGLEPSSHNSYASFMRDMFFSHIDIAEQNTHIPNGKAGSLEEECQRYDKLIEGLGGVDLQVLGIGRNGHIGFNEPGTSFESTVHVVQLDQSTREANSRFFDSIDSVPREAITMGIASILKSKEILLLASGASKAEAIKQLFEDSVSEQFPASALKTHHNVTLIADQDALQLTGNIV</sequence>
<dbReference type="SUPFAM" id="SSF100950">
    <property type="entry name" value="NagB/RpiA/CoA transferase-like"/>
    <property type="match status" value="1"/>
</dbReference>
<dbReference type="PANTHER" id="PTHR11280:SF5">
    <property type="entry name" value="GLUCOSAMINE-6-PHOSPHATE ISOMERASE"/>
    <property type="match status" value="1"/>
</dbReference>
<comment type="function">
    <text evidence="4">Catalyzes the reversible isomerization-deamination of glucosamine 6-phosphate (GlcN6P) to form fructose 6-phosphate (Fru6P) and ammonium ion.</text>
</comment>
<dbReference type="EMBL" id="PGUY01000047">
    <property type="protein sequence ID" value="PLT29075.1"/>
    <property type="molecule type" value="Genomic_DNA"/>
</dbReference>
<keyword evidence="7" id="KW-1185">Reference proteome</keyword>
<dbReference type="InterPro" id="IPR037171">
    <property type="entry name" value="NagB/RpiA_transferase-like"/>
</dbReference>
<evidence type="ECO:0000256" key="3">
    <source>
        <dbReference type="ARBA" id="ARBA00023277"/>
    </source>
</evidence>
<dbReference type="UniPathway" id="UPA00629">
    <property type="reaction ID" value="UER00684"/>
</dbReference>
<dbReference type="InterPro" id="IPR006148">
    <property type="entry name" value="Glc/Gal-6P_isomerase"/>
</dbReference>
<dbReference type="GO" id="GO:0005737">
    <property type="term" value="C:cytoplasm"/>
    <property type="evidence" value="ECO:0007669"/>
    <property type="project" value="TreeGrafter"/>
</dbReference>
<dbReference type="PANTHER" id="PTHR11280">
    <property type="entry name" value="GLUCOSAMINE-6-PHOSPHATE ISOMERASE"/>
    <property type="match status" value="1"/>
</dbReference>
<dbReference type="EC" id="3.5.99.6" evidence="4"/>
<reference evidence="6 7" key="1">
    <citation type="submission" date="2017-11" db="EMBL/GenBank/DDBJ databases">
        <title>Comparitive Functional Genomics of Dry Heat Resistant strains isolated from the Viking Spacecraft.</title>
        <authorList>
            <person name="Seuylemezian A."/>
            <person name="Cooper K."/>
            <person name="Vaishampayan P."/>
        </authorList>
    </citation>
    <scope>NUCLEOTIDE SEQUENCE [LARGE SCALE GENOMIC DNA]</scope>
    <source>
        <strain evidence="6 7">V1-29</strain>
    </source>
</reference>
<evidence type="ECO:0000259" key="5">
    <source>
        <dbReference type="Pfam" id="PF01182"/>
    </source>
</evidence>
<dbReference type="GO" id="GO:0006043">
    <property type="term" value="P:glucosamine catabolic process"/>
    <property type="evidence" value="ECO:0007669"/>
    <property type="project" value="TreeGrafter"/>
</dbReference>
<dbReference type="GO" id="GO:0019262">
    <property type="term" value="P:N-acetylneuraminate catabolic process"/>
    <property type="evidence" value="ECO:0007669"/>
    <property type="project" value="UniProtKB-UniRule"/>
</dbReference>
<feature type="active site" description="For ring-opening step" evidence="4">
    <location>
        <position position="136"/>
    </location>
</feature>
<keyword evidence="3 4" id="KW-0119">Carbohydrate metabolism</keyword>
<dbReference type="GO" id="GO:0004342">
    <property type="term" value="F:glucosamine-6-phosphate deaminase activity"/>
    <property type="evidence" value="ECO:0007669"/>
    <property type="project" value="UniProtKB-UniRule"/>
</dbReference>
<dbReference type="CDD" id="cd01399">
    <property type="entry name" value="GlcN6P_deaminase"/>
    <property type="match status" value="1"/>
</dbReference>
<dbReference type="Gene3D" id="3.40.50.1360">
    <property type="match status" value="1"/>
</dbReference>
<dbReference type="HAMAP" id="MF_01241">
    <property type="entry name" value="GlcN6P_deamin"/>
    <property type="match status" value="1"/>
</dbReference>
<organism evidence="6 7">
    <name type="scientific">Peribacillus deserti</name>
    <dbReference type="NCBI Taxonomy" id="673318"/>
    <lineage>
        <taxon>Bacteria</taxon>
        <taxon>Bacillati</taxon>
        <taxon>Bacillota</taxon>
        <taxon>Bacilli</taxon>
        <taxon>Bacillales</taxon>
        <taxon>Bacillaceae</taxon>
        <taxon>Peribacillus</taxon>
    </lineage>
</organism>
<dbReference type="OrthoDB" id="9791139at2"/>